<name>A0A4R1Q2C2_9FIRM</name>
<keyword evidence="3" id="KW-1185">Reference proteome</keyword>
<feature type="compositionally biased region" description="Polar residues" evidence="1">
    <location>
        <begin position="74"/>
        <end position="86"/>
    </location>
</feature>
<dbReference type="EMBL" id="SLUI01000001">
    <property type="protein sequence ID" value="TCL39957.1"/>
    <property type="molecule type" value="Genomic_DNA"/>
</dbReference>
<feature type="compositionally biased region" description="Basic and acidic residues" evidence="1">
    <location>
        <begin position="88"/>
        <end position="114"/>
    </location>
</feature>
<evidence type="ECO:0000313" key="2">
    <source>
        <dbReference type="EMBL" id="TCL39957.1"/>
    </source>
</evidence>
<sequence length="402" mass="44132">MPNDDVVIPEELEGISREIALEIMQEAAELKSSTKTETKQPEDKQSNVAAPAATTLTETNVQTTQPEVKAPESTGASAPVTTQSTDTGDDKDKMVPLAALHDERRKRQENDKKLAALEAELQELKAARVQQPQVLPSQQPVQTPLSGQQTPGQQQPVTEDSKQQSSNYRKQLIQAAKERFKEENGREPDIYGNEDDNAEISILVNELHSNVMAEANRLQSERQLVVNTYQEFATRETAKPEYNDVWNYMVNQVAKMPPALQQSFTQAFEKASSGTGTMSDVMAVQTLWNNSKLMWEAEQKAKATESATTESAPTQQTTAAPAPAPAAPSPATTTTAPVTVPAQPQAMSLEQKLNEIEKHPRVNQVNGGNLQAGPSVADLERMLQETDWDKIPSEYRDMLLGG</sequence>
<evidence type="ECO:0000313" key="3">
    <source>
        <dbReference type="Proteomes" id="UP000295063"/>
    </source>
</evidence>
<feature type="region of interest" description="Disordered" evidence="1">
    <location>
        <begin position="128"/>
        <end position="169"/>
    </location>
</feature>
<feature type="region of interest" description="Disordered" evidence="1">
    <location>
        <begin position="297"/>
        <end position="337"/>
    </location>
</feature>
<gene>
    <name evidence="2" type="ORF">EV210_101155</name>
</gene>
<feature type="compositionally biased region" description="Low complexity" evidence="1">
    <location>
        <begin position="128"/>
        <end position="156"/>
    </location>
</feature>
<proteinExistence type="predicted"/>
<feature type="compositionally biased region" description="Low complexity" evidence="1">
    <location>
        <begin position="304"/>
        <end position="321"/>
    </location>
</feature>
<dbReference type="RefSeq" id="WP_132074066.1">
    <property type="nucleotide sequence ID" value="NZ_SLUI01000001.1"/>
</dbReference>
<feature type="compositionally biased region" description="Low complexity" evidence="1">
    <location>
        <begin position="54"/>
        <end position="64"/>
    </location>
</feature>
<reference evidence="2 3" key="1">
    <citation type="submission" date="2019-03" db="EMBL/GenBank/DDBJ databases">
        <title>Genomic Encyclopedia of Type Strains, Phase IV (KMG-IV): sequencing the most valuable type-strain genomes for metagenomic binning, comparative biology and taxonomic classification.</title>
        <authorList>
            <person name="Goeker M."/>
        </authorList>
    </citation>
    <scope>NUCLEOTIDE SEQUENCE [LARGE SCALE GENOMIC DNA]</scope>
    <source>
        <strain evidence="2 3">DSM 15969</strain>
    </source>
</reference>
<dbReference type="AlphaFoldDB" id="A0A4R1Q2C2"/>
<feature type="compositionally biased region" description="Basic and acidic residues" evidence="1">
    <location>
        <begin position="29"/>
        <end position="45"/>
    </location>
</feature>
<accession>A0A4R1Q2C2</accession>
<feature type="region of interest" description="Disordered" evidence="1">
    <location>
        <begin position="29"/>
        <end position="114"/>
    </location>
</feature>
<comment type="caution">
    <text evidence="2">The sequence shown here is derived from an EMBL/GenBank/DDBJ whole genome shotgun (WGS) entry which is preliminary data.</text>
</comment>
<dbReference type="Proteomes" id="UP000295063">
    <property type="component" value="Unassembled WGS sequence"/>
</dbReference>
<evidence type="ECO:0000256" key="1">
    <source>
        <dbReference type="SAM" id="MobiDB-lite"/>
    </source>
</evidence>
<dbReference type="OrthoDB" id="1854255at2"/>
<protein>
    <submittedName>
        <fullName evidence="2">Uncharacterized protein</fullName>
    </submittedName>
</protein>
<organism evidence="2 3">
    <name type="scientific">Anaerospora hongkongensis</name>
    <dbReference type="NCBI Taxonomy" id="244830"/>
    <lineage>
        <taxon>Bacteria</taxon>
        <taxon>Bacillati</taxon>
        <taxon>Bacillota</taxon>
        <taxon>Negativicutes</taxon>
        <taxon>Selenomonadales</taxon>
        <taxon>Sporomusaceae</taxon>
        <taxon>Anaerospora</taxon>
    </lineage>
</organism>